<dbReference type="HOGENOM" id="CLU_143943_3_1_2"/>
<dbReference type="KEGG" id="mpl:Mpal_2569"/>
<dbReference type="OrthoDB" id="134458at2157"/>
<gene>
    <name evidence="1" type="ordered locus">Mpal_2569</name>
</gene>
<accession>B8GF33</accession>
<dbReference type="eggNOG" id="arCOG03334">
    <property type="taxonomic scope" value="Archaea"/>
</dbReference>
<dbReference type="Pfam" id="PF08859">
    <property type="entry name" value="DGC"/>
    <property type="match status" value="1"/>
</dbReference>
<evidence type="ECO:0000313" key="2">
    <source>
        <dbReference type="Proteomes" id="UP000002457"/>
    </source>
</evidence>
<evidence type="ECO:0000313" key="1">
    <source>
        <dbReference type="EMBL" id="ACL17839.1"/>
    </source>
</evidence>
<dbReference type="EMBL" id="CP001338">
    <property type="protein sequence ID" value="ACL17839.1"/>
    <property type="molecule type" value="Genomic_DNA"/>
</dbReference>
<name>B8GF33_METPE</name>
<dbReference type="AlphaFoldDB" id="B8GF33"/>
<reference evidence="1 2" key="1">
    <citation type="journal article" date="2015" name="Genome Announc.">
        <title>Complete Genome Sequence of Methanosphaerula palustris E1-9CT, a Hydrogenotrophic Methanogen Isolated from a Minerotrophic Fen Peatland.</title>
        <authorList>
            <person name="Cadillo-Quiroz H."/>
            <person name="Browne P."/>
            <person name="Kyrpides N."/>
            <person name="Woyke T."/>
            <person name="Goodwin L."/>
            <person name="Detter C."/>
            <person name="Yavitt J.B."/>
            <person name="Zinder S.H."/>
        </authorList>
    </citation>
    <scope>NUCLEOTIDE SEQUENCE [LARGE SCALE GENOMIC DNA]</scope>
    <source>
        <strain evidence="2">ATCC BAA-1556 / DSM 19958 / E1-9c</strain>
    </source>
</reference>
<organism evidence="1 2">
    <name type="scientific">Methanosphaerula palustris (strain ATCC BAA-1556 / DSM 19958 / E1-9c)</name>
    <dbReference type="NCBI Taxonomy" id="521011"/>
    <lineage>
        <taxon>Archaea</taxon>
        <taxon>Methanobacteriati</taxon>
        <taxon>Methanobacteriota</taxon>
        <taxon>Stenosarchaea group</taxon>
        <taxon>Methanomicrobia</taxon>
        <taxon>Methanomicrobiales</taxon>
        <taxon>Methanoregulaceae</taxon>
        <taxon>Methanosphaerula</taxon>
    </lineage>
</organism>
<dbReference type="Proteomes" id="UP000002457">
    <property type="component" value="Chromosome"/>
</dbReference>
<proteinExistence type="predicted"/>
<dbReference type="RefSeq" id="WP_012619158.1">
    <property type="nucleotide sequence ID" value="NC_011832.1"/>
</dbReference>
<sequence>MPIVLITCSGLSNVGRLTEQVGRQILTRRPGRVEWVRAQAGPKAIADAVAEASCVFVLDGCKDCCGSKKADEAGVKPSIRLMATKLGIVKDSRAEVRYDEIEAIQNATDLL</sequence>
<dbReference type="STRING" id="521011.Mpal_2569"/>
<dbReference type="InterPro" id="IPR014958">
    <property type="entry name" value="DGC"/>
</dbReference>
<protein>
    <submittedName>
        <fullName evidence="1">DGC domain protein</fullName>
    </submittedName>
</protein>
<keyword evidence="2" id="KW-1185">Reference proteome</keyword>
<dbReference type="GeneID" id="7270696"/>